<dbReference type="AlphaFoldDB" id="A0A3P3VJB3"/>
<name>A0A3P3VJB3_9GAMM</name>
<dbReference type="RefSeq" id="WP_125016833.1">
    <property type="nucleotide sequence ID" value="NZ_QWEZ01000002.1"/>
</dbReference>
<feature type="transmembrane region" description="Helical" evidence="1">
    <location>
        <begin position="129"/>
        <end position="149"/>
    </location>
</feature>
<accession>A0A3P3VJB3</accession>
<organism evidence="2 3">
    <name type="scientific">Aestuariirhabdus litorea</name>
    <dbReference type="NCBI Taxonomy" id="2528527"/>
    <lineage>
        <taxon>Bacteria</taxon>
        <taxon>Pseudomonadati</taxon>
        <taxon>Pseudomonadota</taxon>
        <taxon>Gammaproteobacteria</taxon>
        <taxon>Oceanospirillales</taxon>
        <taxon>Aestuariirhabdaceae</taxon>
        <taxon>Aestuariirhabdus</taxon>
    </lineage>
</organism>
<keyword evidence="1" id="KW-0472">Membrane</keyword>
<feature type="transmembrane region" description="Helical" evidence="1">
    <location>
        <begin position="155"/>
        <end position="176"/>
    </location>
</feature>
<dbReference type="EMBL" id="QWEZ01000002">
    <property type="protein sequence ID" value="RRJ82780.1"/>
    <property type="molecule type" value="Genomic_DNA"/>
</dbReference>
<comment type="caution">
    <text evidence="2">The sequence shown here is derived from an EMBL/GenBank/DDBJ whole genome shotgun (WGS) entry which is preliminary data.</text>
</comment>
<reference evidence="2 3" key="1">
    <citation type="submission" date="2018-08" db="EMBL/GenBank/DDBJ databases">
        <authorList>
            <person name="Khan S.A."/>
        </authorList>
    </citation>
    <scope>NUCLEOTIDE SEQUENCE [LARGE SCALE GENOMIC DNA]</scope>
    <source>
        <strain evidence="2 3">GTF-13</strain>
    </source>
</reference>
<reference evidence="2 3" key="2">
    <citation type="submission" date="2018-12" db="EMBL/GenBank/DDBJ databases">
        <title>Simiduia agarivorans gen. nov., sp. nov., a marine, agarolytic bacterium isolated from shallow coastal water from Keelung, Taiwan.</title>
        <authorList>
            <person name="Shieh W.Y."/>
        </authorList>
    </citation>
    <scope>NUCLEOTIDE SEQUENCE [LARGE SCALE GENOMIC DNA]</scope>
    <source>
        <strain evidence="2 3">GTF-13</strain>
    </source>
</reference>
<sequence length="185" mass="20487">MRPLTLLLGLLAALYPLAVYLGLSYWSAQAVVPVLLALFSLRWILGRSSPGPQHTSSWVAAAGVGLMLVALVLNTDLPLRVYPVVVNATLLALFGYSLWRGPSVAERIARLTQPDLPAEGVRYCRQVTLCWCLFFLLNGSLALYTSLWASLELWTLYNGLIAYLLIGTLAGAEWLYRRRRLGSHQ</sequence>
<protein>
    <submittedName>
        <fullName evidence="2">DNA gyrase subunit B</fullName>
    </submittedName>
</protein>
<dbReference type="Proteomes" id="UP000280792">
    <property type="component" value="Unassembled WGS sequence"/>
</dbReference>
<keyword evidence="1" id="KW-1133">Transmembrane helix</keyword>
<keyword evidence="3" id="KW-1185">Reference proteome</keyword>
<gene>
    <name evidence="2" type="ORF">D0544_13065</name>
</gene>
<keyword evidence="1" id="KW-0812">Transmembrane</keyword>
<feature type="transmembrane region" description="Helical" evidence="1">
    <location>
        <begin position="81"/>
        <end position="99"/>
    </location>
</feature>
<evidence type="ECO:0000313" key="3">
    <source>
        <dbReference type="Proteomes" id="UP000280792"/>
    </source>
</evidence>
<evidence type="ECO:0000313" key="2">
    <source>
        <dbReference type="EMBL" id="RRJ82780.1"/>
    </source>
</evidence>
<proteinExistence type="predicted"/>
<evidence type="ECO:0000256" key="1">
    <source>
        <dbReference type="SAM" id="Phobius"/>
    </source>
</evidence>